<dbReference type="Gene3D" id="3.40.50.10420">
    <property type="entry name" value="NagB/RpiA/CoA transferase-like"/>
    <property type="match status" value="1"/>
</dbReference>
<dbReference type="EMBL" id="JARRAF010000031">
    <property type="protein sequence ID" value="MDK2126133.1"/>
    <property type="molecule type" value="Genomic_DNA"/>
</dbReference>
<name>A0ABT7E1E8_9NEIS</name>
<dbReference type="SUPFAM" id="SSF100950">
    <property type="entry name" value="NagB/RpiA/CoA transferase-like"/>
    <property type="match status" value="1"/>
</dbReference>
<keyword evidence="3" id="KW-1185">Reference proteome</keyword>
<dbReference type="Pfam" id="PF02589">
    <property type="entry name" value="LUD_dom"/>
    <property type="match status" value="1"/>
</dbReference>
<dbReference type="Proteomes" id="UP001172778">
    <property type="component" value="Unassembled WGS sequence"/>
</dbReference>
<dbReference type="RefSeq" id="WP_284102447.1">
    <property type="nucleotide sequence ID" value="NZ_JARRAF010000031.1"/>
</dbReference>
<dbReference type="PANTHER" id="PTHR43682">
    <property type="entry name" value="LACTATE UTILIZATION PROTEIN C"/>
    <property type="match status" value="1"/>
</dbReference>
<evidence type="ECO:0000313" key="3">
    <source>
        <dbReference type="Proteomes" id="UP001172778"/>
    </source>
</evidence>
<dbReference type="InterPro" id="IPR024185">
    <property type="entry name" value="FTHF_cligase-like_sf"/>
</dbReference>
<sequence length="218" mass="23035">MSAREAILARIRQRQGRPGDTSRVEARVNARQPGPHSQGLRGADLVQRFCQRAEALSSTIDQVRSGDAVPAAICRYLDQAGLPRRLVCWPSLAALPWPLAGLTAEARPARGEDGVGVTGVFCALAETGSLMLLSGAGTAAATSLLPETHIALVPVERVVATMDEGFALLRAEHGQLPRACNVVSGPSRTGDIEQTITLGAHGPYRVHIVLIGETPVTR</sequence>
<protein>
    <submittedName>
        <fullName evidence="2">Lactate utilization protein C</fullName>
    </submittedName>
</protein>
<dbReference type="PANTHER" id="PTHR43682:SF1">
    <property type="entry name" value="LACTATE UTILIZATION PROTEIN C"/>
    <property type="match status" value="1"/>
</dbReference>
<feature type="domain" description="LUD" evidence="1">
    <location>
        <begin position="115"/>
        <end position="211"/>
    </location>
</feature>
<proteinExistence type="predicted"/>
<evidence type="ECO:0000313" key="2">
    <source>
        <dbReference type="EMBL" id="MDK2126133.1"/>
    </source>
</evidence>
<organism evidence="2 3">
    <name type="scientific">Parachitinimonas caeni</name>
    <dbReference type="NCBI Taxonomy" id="3031301"/>
    <lineage>
        <taxon>Bacteria</taxon>
        <taxon>Pseudomonadati</taxon>
        <taxon>Pseudomonadota</taxon>
        <taxon>Betaproteobacteria</taxon>
        <taxon>Neisseriales</taxon>
        <taxon>Chitinibacteraceae</taxon>
        <taxon>Parachitinimonas</taxon>
    </lineage>
</organism>
<dbReference type="InterPro" id="IPR037171">
    <property type="entry name" value="NagB/RpiA_transferase-like"/>
</dbReference>
<evidence type="ECO:0000259" key="1">
    <source>
        <dbReference type="Pfam" id="PF02589"/>
    </source>
</evidence>
<comment type="caution">
    <text evidence="2">The sequence shown here is derived from an EMBL/GenBank/DDBJ whole genome shotgun (WGS) entry which is preliminary data.</text>
</comment>
<gene>
    <name evidence="2" type="ORF">PZA18_18990</name>
</gene>
<dbReference type="InterPro" id="IPR003741">
    <property type="entry name" value="LUD_dom"/>
</dbReference>
<reference evidence="2" key="1">
    <citation type="submission" date="2023-03" db="EMBL/GenBank/DDBJ databases">
        <title>Chitinimonas shenzhenensis gen. nov., sp. nov., a novel member of family Burkholderiaceae isolated from activated sludge collected in Shen Zhen, China.</title>
        <authorList>
            <person name="Wang X."/>
        </authorList>
    </citation>
    <scope>NUCLEOTIDE SEQUENCE</scope>
    <source>
        <strain evidence="2">DQS-5</strain>
    </source>
</reference>
<accession>A0ABT7E1E8</accession>